<evidence type="ECO:0000256" key="9">
    <source>
        <dbReference type="PIRSR" id="PIRSR000362-1"/>
    </source>
</evidence>
<evidence type="ECO:0000259" key="11">
    <source>
        <dbReference type="Pfam" id="PF13454"/>
    </source>
</evidence>
<dbReference type="InterPro" id="IPR038732">
    <property type="entry name" value="HpyO/CreE_NAD-binding"/>
</dbReference>
<reference evidence="12" key="1">
    <citation type="submission" date="2023-03" db="EMBL/GenBank/DDBJ databases">
        <title>Massive genome expansion in bonnet fungi (Mycena s.s.) driven by repeated elements and novel gene families across ecological guilds.</title>
        <authorList>
            <consortium name="Lawrence Berkeley National Laboratory"/>
            <person name="Harder C.B."/>
            <person name="Miyauchi S."/>
            <person name="Viragh M."/>
            <person name="Kuo A."/>
            <person name="Thoen E."/>
            <person name="Andreopoulos B."/>
            <person name="Lu D."/>
            <person name="Skrede I."/>
            <person name="Drula E."/>
            <person name="Henrissat B."/>
            <person name="Morin E."/>
            <person name="Kohler A."/>
            <person name="Barry K."/>
            <person name="LaButti K."/>
            <person name="Morin E."/>
            <person name="Salamov A."/>
            <person name="Lipzen A."/>
            <person name="Mereny Z."/>
            <person name="Hegedus B."/>
            <person name="Baldrian P."/>
            <person name="Stursova M."/>
            <person name="Weitz H."/>
            <person name="Taylor A."/>
            <person name="Grigoriev I.V."/>
            <person name="Nagy L.G."/>
            <person name="Martin F."/>
            <person name="Kauserud H."/>
        </authorList>
    </citation>
    <scope>NUCLEOTIDE SEQUENCE</scope>
    <source>
        <strain evidence="12">CBHHK067</strain>
    </source>
</reference>
<feature type="binding site" evidence="9">
    <location>
        <position position="361"/>
    </location>
    <ligand>
        <name>FAD</name>
        <dbReference type="ChEBI" id="CHEBI:57692"/>
    </ligand>
</feature>
<comment type="cofactor">
    <cofactor evidence="1 8 9">
        <name>FAD</name>
        <dbReference type="ChEBI" id="CHEBI:57692"/>
    </cofactor>
</comment>
<dbReference type="Proteomes" id="UP001221757">
    <property type="component" value="Unassembled WGS sequence"/>
</dbReference>
<keyword evidence="13" id="KW-1185">Reference proteome</keyword>
<dbReference type="Gene3D" id="3.50.50.60">
    <property type="entry name" value="FAD/NAD(P)-binding domain"/>
    <property type="match status" value="1"/>
</dbReference>
<dbReference type="GO" id="GO:0005739">
    <property type="term" value="C:mitochondrion"/>
    <property type="evidence" value="ECO:0007669"/>
    <property type="project" value="UniProtKB-SubCell"/>
</dbReference>
<feature type="binding site" evidence="9">
    <location>
        <position position="43"/>
    </location>
    <ligand>
        <name>FAD</name>
        <dbReference type="ChEBI" id="CHEBI:57692"/>
    </ligand>
</feature>
<dbReference type="PIRSF" id="PIRSF000362">
    <property type="entry name" value="FNR"/>
    <property type="match status" value="1"/>
</dbReference>
<evidence type="ECO:0000256" key="1">
    <source>
        <dbReference type="ARBA" id="ARBA00001974"/>
    </source>
</evidence>
<evidence type="ECO:0000313" key="13">
    <source>
        <dbReference type="Proteomes" id="UP001221757"/>
    </source>
</evidence>
<feature type="binding site" evidence="10">
    <location>
        <begin position="159"/>
        <end position="162"/>
    </location>
    <ligand>
        <name>NADP(+)</name>
        <dbReference type="ChEBI" id="CHEBI:58349"/>
    </ligand>
</feature>
<keyword evidence="6 8" id="KW-0560">Oxidoreductase</keyword>
<dbReference type="Gene3D" id="3.40.50.720">
    <property type="entry name" value="NAD(P)-binding Rossmann-like Domain"/>
    <property type="match status" value="1"/>
</dbReference>
<name>A0AAD7DM69_MYCRO</name>
<dbReference type="PRINTS" id="PR00419">
    <property type="entry name" value="ADXRDTASE"/>
</dbReference>
<comment type="catalytic activity">
    <reaction evidence="7 8">
        <text>2 reduced [adrenodoxin] + NADP(+) + H(+) = 2 oxidized [adrenodoxin] + NADPH</text>
        <dbReference type="Rhea" id="RHEA:42312"/>
        <dbReference type="Rhea" id="RHEA-COMP:9998"/>
        <dbReference type="Rhea" id="RHEA-COMP:9999"/>
        <dbReference type="ChEBI" id="CHEBI:15378"/>
        <dbReference type="ChEBI" id="CHEBI:33737"/>
        <dbReference type="ChEBI" id="CHEBI:33738"/>
        <dbReference type="ChEBI" id="CHEBI:57783"/>
        <dbReference type="ChEBI" id="CHEBI:58349"/>
        <dbReference type="EC" id="1.18.1.6"/>
    </reaction>
</comment>
<comment type="caution">
    <text evidence="12">The sequence shown here is derived from an EMBL/GenBank/DDBJ whole genome shotgun (WGS) entry which is preliminary data.</text>
</comment>
<accession>A0AAD7DM69</accession>
<organism evidence="12 13">
    <name type="scientific">Mycena rosella</name>
    <name type="common">Pink bonnet</name>
    <name type="synonym">Agaricus rosellus</name>
    <dbReference type="NCBI Taxonomy" id="1033263"/>
    <lineage>
        <taxon>Eukaryota</taxon>
        <taxon>Fungi</taxon>
        <taxon>Dikarya</taxon>
        <taxon>Basidiomycota</taxon>
        <taxon>Agaricomycotina</taxon>
        <taxon>Agaricomycetes</taxon>
        <taxon>Agaricomycetidae</taxon>
        <taxon>Agaricales</taxon>
        <taxon>Marasmiineae</taxon>
        <taxon>Mycenaceae</taxon>
        <taxon>Mycena</taxon>
    </lineage>
</organism>
<comment type="similarity">
    <text evidence="2 8">Belongs to the ferredoxin--NADP reductase type 1 family.</text>
</comment>
<sequence>MKLAIVGGGPSAFYVASRLLSRMPDAQRLRVHMFDRLWAPHGLVRYGVAPDHPEVKNCTHKFDQVAEDPRFRFFGNVNVGARSPDGFPHVLQLPLADLHAHYSHLLFASGCTLPALHSALSESPWCMPALGFVHWYTQHPAAPPPLPLHTLDHVSLIGNGNVALDVARILLCPPALLEKYDVPQSVLDVLARSTVRHVSIIARRGPLHAAFTAKELRELINLPDVAMAPLDPALLAVPPGVTASRQQTRILQLLAQGSRAAHSSTRKTWSLEFFKTPTGLDTAGPAPRLLLAHTALDAQQRAVPAGPAPPLPTSLVIPSLGFRAEPAAPFFDPALGHLRTSAGRVLGADGRAVRGVYASGWAAMGARGVLAATMMDAYGVADQIAADAVAGSEGPPVGVEQVMNPAPADDQPPPLVHDACAAGRVVQYADWKRVDAEEVRRGAALGKERERMRWEEAEAFLRGNA</sequence>
<keyword evidence="8" id="KW-0496">Mitochondrion</keyword>
<feature type="binding site" evidence="9">
    <location>
        <position position="11"/>
    </location>
    <ligand>
        <name>FAD</name>
        <dbReference type="ChEBI" id="CHEBI:57692"/>
    </ligand>
</feature>
<proteinExistence type="inferred from homology"/>
<dbReference type="InterPro" id="IPR021163">
    <property type="entry name" value="Ferredox_Rdtase_adrenod"/>
</dbReference>
<feature type="binding site" evidence="10">
    <location>
        <position position="368"/>
    </location>
    <ligand>
        <name>NADP(+)</name>
        <dbReference type="ChEBI" id="CHEBI:58349"/>
    </ligand>
</feature>
<dbReference type="InterPro" id="IPR055275">
    <property type="entry name" value="Ferredox_Rdtase"/>
</dbReference>
<evidence type="ECO:0000256" key="5">
    <source>
        <dbReference type="ARBA" id="ARBA00022857"/>
    </source>
</evidence>
<evidence type="ECO:0000256" key="2">
    <source>
        <dbReference type="ARBA" id="ARBA00008312"/>
    </source>
</evidence>
<protein>
    <recommendedName>
        <fullName evidence="8">NADPH:adrenodoxin oxidoreductase, mitochondrial</fullName>
        <ecNumber evidence="8">1.18.1.6</ecNumber>
    </recommendedName>
</protein>
<feature type="binding site" evidence="10">
    <location>
        <position position="215"/>
    </location>
    <ligand>
        <name>NADP(+)</name>
        <dbReference type="ChEBI" id="CHEBI:58349"/>
    </ligand>
</feature>
<evidence type="ECO:0000256" key="4">
    <source>
        <dbReference type="ARBA" id="ARBA00022827"/>
    </source>
</evidence>
<keyword evidence="3 8" id="KW-0285">Flavoprotein</keyword>
<feature type="binding site" evidence="9">
    <location>
        <position position="79"/>
    </location>
    <ligand>
        <name>FAD</name>
        <dbReference type="ChEBI" id="CHEBI:57692"/>
    </ligand>
</feature>
<evidence type="ECO:0000256" key="6">
    <source>
        <dbReference type="ARBA" id="ARBA00023002"/>
    </source>
</evidence>
<evidence type="ECO:0000256" key="10">
    <source>
        <dbReference type="PIRSR" id="PIRSR000362-2"/>
    </source>
</evidence>
<dbReference type="EC" id="1.18.1.6" evidence="8"/>
<dbReference type="PANTHER" id="PTHR48467">
    <property type="entry name" value="GLUTAMATE SYNTHASE 1 [NADH], CHLOROPLASTIC-LIKE"/>
    <property type="match status" value="1"/>
</dbReference>
<gene>
    <name evidence="12" type="ORF">B0H17DRAFT_1178359</name>
</gene>
<feature type="binding site" evidence="10">
    <location>
        <begin position="203"/>
        <end position="204"/>
    </location>
    <ligand>
        <name>NADP(+)</name>
        <dbReference type="ChEBI" id="CHEBI:58349"/>
    </ligand>
</feature>
<dbReference type="SUPFAM" id="SSF51971">
    <property type="entry name" value="Nucleotide-binding domain"/>
    <property type="match status" value="1"/>
</dbReference>
<evidence type="ECO:0000256" key="8">
    <source>
        <dbReference type="PIRNR" id="PIRNR000362"/>
    </source>
</evidence>
<dbReference type="PANTHER" id="PTHR48467:SF1">
    <property type="entry name" value="GLUTAMATE SYNTHASE 1 [NADH], CHLOROPLASTIC-LIKE"/>
    <property type="match status" value="1"/>
</dbReference>
<keyword evidence="4 8" id="KW-0274">FAD</keyword>
<dbReference type="EMBL" id="JARKIE010000039">
    <property type="protein sequence ID" value="KAJ7695020.1"/>
    <property type="molecule type" value="Genomic_DNA"/>
</dbReference>
<comment type="subcellular location">
    <subcellularLocation>
        <location evidence="8">Mitochondrion</location>
    </subcellularLocation>
</comment>
<dbReference type="Pfam" id="PF13454">
    <property type="entry name" value="NAD_binding_9"/>
    <property type="match status" value="1"/>
</dbReference>
<keyword evidence="5 8" id="KW-0521">NADP</keyword>
<evidence type="ECO:0000256" key="7">
    <source>
        <dbReference type="ARBA" id="ARBA00048933"/>
    </source>
</evidence>
<evidence type="ECO:0000313" key="12">
    <source>
        <dbReference type="EMBL" id="KAJ7695020.1"/>
    </source>
</evidence>
<dbReference type="AlphaFoldDB" id="A0AAD7DM69"/>
<evidence type="ECO:0000256" key="3">
    <source>
        <dbReference type="ARBA" id="ARBA00022630"/>
    </source>
</evidence>
<feature type="domain" description="FAD-dependent urate hydroxylase HpyO/Asp monooxygenase CreE-like FAD/NAD(P)-binding" evidence="11">
    <location>
        <begin position="4"/>
        <end position="39"/>
    </location>
</feature>
<dbReference type="GO" id="GO:0016491">
    <property type="term" value="F:oxidoreductase activity"/>
    <property type="evidence" value="ECO:0007669"/>
    <property type="project" value="UniProtKB-KW"/>
</dbReference>
<dbReference type="InterPro" id="IPR036188">
    <property type="entry name" value="FAD/NAD-bd_sf"/>
</dbReference>